<dbReference type="STRING" id="1058.SAMN05421783_1192"/>
<dbReference type="PANTHER" id="PTHR34383:SF1">
    <property type="entry name" value="ADP-POLYPHOSPHATE PHOSPHOTRANSFERASE"/>
    <property type="match status" value="1"/>
</dbReference>
<evidence type="ECO:0000313" key="3">
    <source>
        <dbReference type="Proteomes" id="UP000198816"/>
    </source>
</evidence>
<proteinExistence type="predicted"/>
<dbReference type="RefSeq" id="WP_245731936.1">
    <property type="nucleotide sequence ID" value="NZ_FNNZ01000019.1"/>
</dbReference>
<keyword evidence="2" id="KW-0808">Transferase</keyword>
<dbReference type="AlphaFoldDB" id="A0A1H3AB62"/>
<keyword evidence="3" id="KW-1185">Reference proteome</keyword>
<dbReference type="InterPro" id="IPR022488">
    <property type="entry name" value="PPK2-related"/>
</dbReference>
<dbReference type="Gene3D" id="3.40.50.300">
    <property type="entry name" value="P-loop containing nucleotide triphosphate hydrolases"/>
    <property type="match status" value="1"/>
</dbReference>
<dbReference type="Pfam" id="PF03976">
    <property type="entry name" value="PPK2"/>
    <property type="match status" value="1"/>
</dbReference>
<name>A0A1H3AB62_THIRO</name>
<feature type="domain" description="Polyphosphate kinase-2-related" evidence="1">
    <location>
        <begin position="4"/>
        <end position="92"/>
    </location>
</feature>
<keyword evidence="2" id="KW-0418">Kinase</keyword>
<gene>
    <name evidence="2" type="ORF">SAMN05421783_1192</name>
</gene>
<sequence>MRSNSEQTNHFLQMTPLVERAMVDSGIILFKYWLEVSPEEQTRRLEGRIEDGRKVWKLTPMDLKSYSRWYDYSRARDAMFAATDTAWAPWYVPPRTTRNGRG</sequence>
<evidence type="ECO:0000313" key="2">
    <source>
        <dbReference type="EMBL" id="SDX26701.1"/>
    </source>
</evidence>
<dbReference type="SUPFAM" id="SSF52540">
    <property type="entry name" value="P-loop containing nucleoside triphosphate hydrolases"/>
    <property type="match status" value="1"/>
</dbReference>
<organism evidence="2 3">
    <name type="scientific">Thiocapsa roseopersicina</name>
    <dbReference type="NCBI Taxonomy" id="1058"/>
    <lineage>
        <taxon>Bacteria</taxon>
        <taxon>Pseudomonadati</taxon>
        <taxon>Pseudomonadota</taxon>
        <taxon>Gammaproteobacteria</taxon>
        <taxon>Chromatiales</taxon>
        <taxon>Chromatiaceae</taxon>
        <taxon>Thiocapsa</taxon>
    </lineage>
</organism>
<dbReference type="GO" id="GO:0016301">
    <property type="term" value="F:kinase activity"/>
    <property type="evidence" value="ECO:0007669"/>
    <property type="project" value="UniProtKB-KW"/>
</dbReference>
<dbReference type="EMBL" id="FNNZ01000019">
    <property type="protein sequence ID" value="SDX26701.1"/>
    <property type="molecule type" value="Genomic_DNA"/>
</dbReference>
<dbReference type="PANTHER" id="PTHR34383">
    <property type="entry name" value="POLYPHOSPHATE:AMP PHOSPHOTRANSFERASE-RELATED"/>
    <property type="match status" value="1"/>
</dbReference>
<reference evidence="3" key="1">
    <citation type="submission" date="2016-10" db="EMBL/GenBank/DDBJ databases">
        <authorList>
            <person name="Varghese N."/>
            <person name="Submissions S."/>
        </authorList>
    </citation>
    <scope>NUCLEOTIDE SEQUENCE [LARGE SCALE GENOMIC DNA]</scope>
    <source>
        <strain evidence="3">DSM 217</strain>
    </source>
</reference>
<dbReference type="Proteomes" id="UP000198816">
    <property type="component" value="Unassembled WGS sequence"/>
</dbReference>
<evidence type="ECO:0000259" key="1">
    <source>
        <dbReference type="Pfam" id="PF03976"/>
    </source>
</evidence>
<accession>A0A1H3AB62</accession>
<dbReference type="InterPro" id="IPR027417">
    <property type="entry name" value="P-loop_NTPase"/>
</dbReference>
<protein>
    <submittedName>
        <fullName evidence="2">Polyphosphate kinase 2 (PPK2)</fullName>
    </submittedName>
</protein>